<proteinExistence type="predicted"/>
<sequence>MRLRRSPAWLAFGVVAVCLGGLLSAFVYLNAVESQPVLRVNRTVYRGEVLAAADLDVVQVGSGLDLRTVPDRRIGEVVGQAAITDIPAGSLLIDGTWGAAAQPTGVARVGVRLSPGRFPGGDLRPGTPFLMVALPEAAAAPADLPASVAATLVAAPAAQPDGSLAFDLYVPTEQAELVSRLAAADRISLVQQGSNR</sequence>
<reference evidence="2 3" key="1">
    <citation type="submission" date="2020-03" db="EMBL/GenBank/DDBJ databases">
        <title>Propioniciclava sp. nov., isolated from Hydrophilus acuminatus.</title>
        <authorList>
            <person name="Hyun D.-W."/>
            <person name="Bae J.-W."/>
        </authorList>
    </citation>
    <scope>NUCLEOTIDE SEQUENCE [LARGE SCALE GENOMIC DNA]</scope>
    <source>
        <strain evidence="2 3">HDW11</strain>
    </source>
</reference>
<dbReference type="EMBL" id="CP049865">
    <property type="protein sequence ID" value="QIK72286.1"/>
    <property type="molecule type" value="Genomic_DNA"/>
</dbReference>
<dbReference type="KEGG" id="prv:G7070_08420"/>
<evidence type="ECO:0000313" key="2">
    <source>
        <dbReference type="EMBL" id="QIK72286.1"/>
    </source>
</evidence>
<dbReference type="AlphaFoldDB" id="A0A6G7Y6H8"/>
<accession>A0A6G7Y6H8</accession>
<dbReference type="CDD" id="cd11614">
    <property type="entry name" value="SAF_CpaB_FlgA_like"/>
    <property type="match status" value="1"/>
</dbReference>
<feature type="domain" description="SAF" evidence="1">
    <location>
        <begin position="36"/>
        <end position="92"/>
    </location>
</feature>
<evidence type="ECO:0000259" key="1">
    <source>
        <dbReference type="Pfam" id="PF08666"/>
    </source>
</evidence>
<gene>
    <name evidence="2" type="ORF">G7070_08420</name>
</gene>
<evidence type="ECO:0000313" key="3">
    <source>
        <dbReference type="Proteomes" id="UP000501058"/>
    </source>
</evidence>
<keyword evidence="3" id="KW-1185">Reference proteome</keyword>
<organism evidence="2 3">
    <name type="scientific">Propioniciclava coleopterorum</name>
    <dbReference type="NCBI Taxonomy" id="2714937"/>
    <lineage>
        <taxon>Bacteria</taxon>
        <taxon>Bacillati</taxon>
        <taxon>Actinomycetota</taxon>
        <taxon>Actinomycetes</taxon>
        <taxon>Propionibacteriales</taxon>
        <taxon>Propionibacteriaceae</taxon>
        <taxon>Propioniciclava</taxon>
    </lineage>
</organism>
<protein>
    <recommendedName>
        <fullName evidence="1">SAF domain-containing protein</fullName>
    </recommendedName>
</protein>
<dbReference type="InterPro" id="IPR013974">
    <property type="entry name" value="SAF"/>
</dbReference>
<dbReference type="Proteomes" id="UP000501058">
    <property type="component" value="Chromosome"/>
</dbReference>
<name>A0A6G7Y6H8_9ACTN</name>
<dbReference type="Pfam" id="PF08666">
    <property type="entry name" value="SAF"/>
    <property type="match status" value="1"/>
</dbReference>